<comment type="caution">
    <text evidence="3">The sequence shown here is derived from an EMBL/GenBank/DDBJ whole genome shotgun (WGS) entry which is preliminary data.</text>
</comment>
<proteinExistence type="inferred from homology"/>
<dbReference type="PANTHER" id="PTHR42928:SF5">
    <property type="entry name" value="BLR1237 PROTEIN"/>
    <property type="match status" value="1"/>
</dbReference>
<evidence type="ECO:0008006" key="5">
    <source>
        <dbReference type="Google" id="ProtNLM"/>
    </source>
</evidence>
<dbReference type="OrthoDB" id="8443386at2"/>
<dbReference type="AlphaFoldDB" id="A0A327KU25"/>
<dbReference type="PIRSF" id="PIRSF017082">
    <property type="entry name" value="YflP"/>
    <property type="match status" value="1"/>
</dbReference>
<protein>
    <recommendedName>
        <fullName evidence="5">ABC transporter substrate-binding protein</fullName>
    </recommendedName>
</protein>
<name>A0A327KU25_9BRAD</name>
<evidence type="ECO:0000256" key="2">
    <source>
        <dbReference type="SAM" id="SignalP"/>
    </source>
</evidence>
<comment type="similarity">
    <text evidence="1">Belongs to the UPF0065 (bug) family.</text>
</comment>
<evidence type="ECO:0000313" key="3">
    <source>
        <dbReference type="EMBL" id="RAI41173.1"/>
    </source>
</evidence>
<dbReference type="Proteomes" id="UP000248863">
    <property type="component" value="Unassembled WGS sequence"/>
</dbReference>
<keyword evidence="2" id="KW-0732">Signal</keyword>
<dbReference type="Pfam" id="PF03401">
    <property type="entry name" value="TctC"/>
    <property type="match status" value="1"/>
</dbReference>
<sequence>MNAIRALAFALAALPAVAPAATGQTFPNRPIMMVMPYSAGGPGDTITRLVAQGMTQTLKQQIVVDNTSGAGGSIGSAKVAQAAPDGHTLLMIHVSHATNPALYPKLPYDPIKDFEPIGLVVDLPAAFVARKDLPPQTFAEFLAYVKANREKVNFAHAGIGSSAHLCGLLFGSAIGVDITSVPYRGAGPALNDMMGGRVDAMCDQIVNVVRHVESGGIKGYAVTGSEKAAALPNLPTVTSAGLPGFTYMVWYGLFAPKGTPKPVIDTLVAALNEALKDPTIKARLAELGADTVSPERATPGALAVHLKAEIDKWGPVIKAAGVVGAQ</sequence>
<dbReference type="Gene3D" id="3.40.190.150">
    <property type="entry name" value="Bordetella uptake gene, domain 1"/>
    <property type="match status" value="1"/>
</dbReference>
<dbReference type="RefSeq" id="WP_111355693.1">
    <property type="nucleotide sequence ID" value="NZ_NHSK01000164.1"/>
</dbReference>
<accession>A0A327KU25</accession>
<evidence type="ECO:0000313" key="4">
    <source>
        <dbReference type="Proteomes" id="UP000248863"/>
    </source>
</evidence>
<gene>
    <name evidence="3" type="ORF">CH338_03865</name>
</gene>
<organism evidence="3 4">
    <name type="scientific">Rhodoplanes elegans</name>
    <dbReference type="NCBI Taxonomy" id="29408"/>
    <lineage>
        <taxon>Bacteria</taxon>
        <taxon>Pseudomonadati</taxon>
        <taxon>Pseudomonadota</taxon>
        <taxon>Alphaproteobacteria</taxon>
        <taxon>Hyphomicrobiales</taxon>
        <taxon>Nitrobacteraceae</taxon>
        <taxon>Rhodoplanes</taxon>
    </lineage>
</organism>
<evidence type="ECO:0000256" key="1">
    <source>
        <dbReference type="ARBA" id="ARBA00006987"/>
    </source>
</evidence>
<reference evidence="3 4" key="1">
    <citation type="submission" date="2017-07" db="EMBL/GenBank/DDBJ databases">
        <title>Draft Genome Sequences of Select Purple Nonsulfur Bacteria.</title>
        <authorList>
            <person name="Lasarre B."/>
            <person name="Mckinlay J.B."/>
        </authorList>
    </citation>
    <scope>NUCLEOTIDE SEQUENCE [LARGE SCALE GENOMIC DNA]</scope>
    <source>
        <strain evidence="3 4">DSM 11907</strain>
    </source>
</reference>
<dbReference type="SUPFAM" id="SSF53850">
    <property type="entry name" value="Periplasmic binding protein-like II"/>
    <property type="match status" value="1"/>
</dbReference>
<dbReference type="EMBL" id="NPEU01000023">
    <property type="protein sequence ID" value="RAI41173.1"/>
    <property type="molecule type" value="Genomic_DNA"/>
</dbReference>
<dbReference type="InterPro" id="IPR042100">
    <property type="entry name" value="Bug_dom1"/>
</dbReference>
<feature type="chain" id="PRO_5016274514" description="ABC transporter substrate-binding protein" evidence="2">
    <location>
        <begin position="21"/>
        <end position="326"/>
    </location>
</feature>
<feature type="signal peptide" evidence="2">
    <location>
        <begin position="1"/>
        <end position="20"/>
    </location>
</feature>
<dbReference type="Gene3D" id="3.40.190.10">
    <property type="entry name" value="Periplasmic binding protein-like II"/>
    <property type="match status" value="1"/>
</dbReference>
<dbReference type="InterPro" id="IPR005064">
    <property type="entry name" value="BUG"/>
</dbReference>
<keyword evidence="4" id="KW-1185">Reference proteome</keyword>
<dbReference type="PANTHER" id="PTHR42928">
    <property type="entry name" value="TRICARBOXYLATE-BINDING PROTEIN"/>
    <property type="match status" value="1"/>
</dbReference>